<feature type="transmembrane region" description="Helical" evidence="1">
    <location>
        <begin position="126"/>
        <end position="148"/>
    </location>
</feature>
<feature type="transmembrane region" description="Helical" evidence="1">
    <location>
        <begin position="154"/>
        <end position="176"/>
    </location>
</feature>
<dbReference type="EMBL" id="JASOPU010000003">
    <property type="protein sequence ID" value="MDK7292519.1"/>
    <property type="molecule type" value="Genomic_DNA"/>
</dbReference>
<name>A0AAW6YBZ1_9STRE</name>
<evidence type="ECO:0000313" key="3">
    <source>
        <dbReference type="Proteomes" id="UP001237917"/>
    </source>
</evidence>
<dbReference type="RefSeq" id="WP_013851839.1">
    <property type="nucleotide sequence ID" value="NZ_CABJFD010000001.1"/>
</dbReference>
<accession>A0AAW6YBZ1</accession>
<dbReference type="AlphaFoldDB" id="A0AAW6YBZ1"/>
<keyword evidence="1" id="KW-0812">Transmembrane</keyword>
<protein>
    <recommendedName>
        <fullName evidence="4">Beta-carotene 15,15'-monooxygenase</fullName>
    </recommendedName>
</protein>
<sequence length="246" mass="28995">MTRDIREILEIYKVDSNPNEKKEVIAKGKKIIEKQQLQRHSVLDLLFSTLQFISWKVWLSQFGLLFISILIILNIDKDEKITTIMHPLVALLAISVLFFMDELFRSFTHGMWELEETFKYNLSQHILLKFLIFGIVDFVIIVALSLVTSNSLALSVWLILLYLLVHYNIICIFLFLVITSWRNYLNRYLIWSVSGVVCVISFIASNIFGIYRMNLVYWRFAFVISSVILLYLIYQQYKKIFSRGVI</sequence>
<feature type="transmembrane region" description="Helical" evidence="1">
    <location>
        <begin position="216"/>
        <end position="234"/>
    </location>
</feature>
<keyword evidence="1" id="KW-0472">Membrane</keyword>
<proteinExistence type="predicted"/>
<reference evidence="2" key="1">
    <citation type="submission" date="2023-05" db="EMBL/GenBank/DDBJ databases">
        <title>Cataloging the Phylogenetic Diversity of Human Bladder Bacteria.</title>
        <authorList>
            <person name="Du J."/>
        </authorList>
    </citation>
    <scope>NUCLEOTIDE SEQUENCE</scope>
    <source>
        <strain evidence="2">UMB0765</strain>
    </source>
</reference>
<evidence type="ECO:0000256" key="1">
    <source>
        <dbReference type="SAM" id="Phobius"/>
    </source>
</evidence>
<gene>
    <name evidence="2" type="ORF">QP487_03385</name>
</gene>
<feature type="transmembrane region" description="Helical" evidence="1">
    <location>
        <begin position="57"/>
        <end position="75"/>
    </location>
</feature>
<evidence type="ECO:0008006" key="4">
    <source>
        <dbReference type="Google" id="ProtNLM"/>
    </source>
</evidence>
<keyword evidence="1" id="KW-1133">Transmembrane helix</keyword>
<feature type="transmembrane region" description="Helical" evidence="1">
    <location>
        <begin position="188"/>
        <end position="210"/>
    </location>
</feature>
<dbReference type="Proteomes" id="UP001237917">
    <property type="component" value="Unassembled WGS sequence"/>
</dbReference>
<organism evidence="2 3">
    <name type="scientific">Streptococcus pasteurianus</name>
    <dbReference type="NCBI Taxonomy" id="197614"/>
    <lineage>
        <taxon>Bacteria</taxon>
        <taxon>Bacillati</taxon>
        <taxon>Bacillota</taxon>
        <taxon>Bacilli</taxon>
        <taxon>Lactobacillales</taxon>
        <taxon>Streptococcaceae</taxon>
        <taxon>Streptococcus</taxon>
    </lineage>
</organism>
<comment type="caution">
    <text evidence="2">The sequence shown here is derived from an EMBL/GenBank/DDBJ whole genome shotgun (WGS) entry which is preliminary data.</text>
</comment>
<feature type="transmembrane region" description="Helical" evidence="1">
    <location>
        <begin position="81"/>
        <end position="100"/>
    </location>
</feature>
<evidence type="ECO:0000313" key="2">
    <source>
        <dbReference type="EMBL" id="MDK7292519.1"/>
    </source>
</evidence>